<accession>A0ABR9PUY6</accession>
<dbReference type="SUPFAM" id="SSF56601">
    <property type="entry name" value="beta-lactamase/transpeptidase-like"/>
    <property type="match status" value="1"/>
</dbReference>
<proteinExistence type="predicted"/>
<dbReference type="Gene3D" id="3.40.710.10">
    <property type="entry name" value="DD-peptidase/beta-lactamase superfamily"/>
    <property type="match status" value="1"/>
</dbReference>
<evidence type="ECO:0000313" key="3">
    <source>
        <dbReference type="Proteomes" id="UP001516472"/>
    </source>
</evidence>
<dbReference type="Proteomes" id="UP001516472">
    <property type="component" value="Unassembled WGS sequence"/>
</dbReference>
<dbReference type="PANTHER" id="PTHR46825">
    <property type="entry name" value="D-ALANYL-D-ALANINE-CARBOXYPEPTIDASE/ENDOPEPTIDASE AMPH"/>
    <property type="match status" value="1"/>
</dbReference>
<dbReference type="EMBL" id="JAAIYO010000009">
    <property type="protein sequence ID" value="MBE4751723.1"/>
    <property type="molecule type" value="Genomic_DNA"/>
</dbReference>
<protein>
    <submittedName>
        <fullName evidence="2">Beta-lactamase family protein</fullName>
    </submittedName>
</protein>
<dbReference type="Pfam" id="PF00144">
    <property type="entry name" value="Beta-lactamase"/>
    <property type="match status" value="1"/>
</dbReference>
<organism evidence="2 3">
    <name type="scientific">Corallococcus soli</name>
    <dbReference type="NCBI Taxonomy" id="2710757"/>
    <lineage>
        <taxon>Bacteria</taxon>
        <taxon>Pseudomonadati</taxon>
        <taxon>Myxococcota</taxon>
        <taxon>Myxococcia</taxon>
        <taxon>Myxococcales</taxon>
        <taxon>Cystobacterineae</taxon>
        <taxon>Myxococcaceae</taxon>
        <taxon>Corallococcus</taxon>
    </lineage>
</organism>
<name>A0ABR9PUY6_9BACT</name>
<dbReference type="InterPro" id="IPR001466">
    <property type="entry name" value="Beta-lactam-related"/>
</dbReference>
<evidence type="ECO:0000313" key="2">
    <source>
        <dbReference type="EMBL" id="MBE4751723.1"/>
    </source>
</evidence>
<gene>
    <name evidence="2" type="ORF">G4177_26480</name>
</gene>
<keyword evidence="3" id="KW-1185">Reference proteome</keyword>
<dbReference type="PANTHER" id="PTHR46825:SF8">
    <property type="entry name" value="BETA-LACTAMASE-RELATED"/>
    <property type="match status" value="1"/>
</dbReference>
<dbReference type="InterPro" id="IPR012338">
    <property type="entry name" value="Beta-lactam/transpept-like"/>
</dbReference>
<comment type="caution">
    <text evidence="2">The sequence shown here is derived from an EMBL/GenBank/DDBJ whole genome shotgun (WGS) entry which is preliminary data.</text>
</comment>
<evidence type="ECO:0000259" key="1">
    <source>
        <dbReference type="Pfam" id="PF00144"/>
    </source>
</evidence>
<reference evidence="2 3" key="1">
    <citation type="submission" date="2020-02" db="EMBL/GenBank/DDBJ databases">
        <authorList>
            <person name="Babadi Z.K."/>
            <person name="Risdian C."/>
            <person name="Ebrahimipour G.H."/>
            <person name="Wink J."/>
        </authorList>
    </citation>
    <scope>NUCLEOTIDE SEQUENCE [LARGE SCALE GENOMIC DNA]</scope>
    <source>
        <strain evidence="2 3">ZKHCc1 1396</strain>
    </source>
</reference>
<dbReference type="RefSeq" id="WP_193428923.1">
    <property type="nucleotide sequence ID" value="NZ_CBCSIP010000166.1"/>
</dbReference>
<dbReference type="InterPro" id="IPR050491">
    <property type="entry name" value="AmpC-like"/>
</dbReference>
<sequence length="343" mass="36865">MPNPSEILHAETRRYLRGYRSASLCAGITWQGAHHEVALRGKGTPPPTDAVFSLGAITEVFTAALLAVLVEGQRLRLDTPLSELIPRALLVDDVAGRITVEQLATHTSGLPHLPPNLHAAPQDPEDPFGHYSAGLFGEFLRSYHPERPPPRPHAESFLGVGVLGHALSRRAGLNYGHALRDLLFKPLGMVDTMARVTDEQAPRLRPGHTARGKPVPPWTFPALPGAGALHSTVGDQLRFLDANLGRGEPALVRALRLTHAPRVEAGSVRMGLGWTLSQVRGHDVVWRSSVMGGFVGFLGFAPDADAGVVLLSDHGWSLFAGLRGRVPLEAPGLALLSRLLPRP</sequence>
<feature type="domain" description="Beta-lactamase-related" evidence="1">
    <location>
        <begin position="34"/>
        <end position="312"/>
    </location>
</feature>